<evidence type="ECO:0000259" key="3">
    <source>
        <dbReference type="PROSITE" id="PS00624"/>
    </source>
</evidence>
<feature type="chain" id="PRO_5047482611" description="Glucose-methanol-choline oxidoreductase N-terminal domain-containing protein" evidence="2">
    <location>
        <begin position="21"/>
        <end position="670"/>
    </location>
</feature>
<feature type="signal peptide" evidence="2">
    <location>
        <begin position="1"/>
        <end position="20"/>
    </location>
</feature>
<dbReference type="EMBL" id="JBBWRZ010000003">
    <property type="protein sequence ID" value="KAK8239860.1"/>
    <property type="molecule type" value="Genomic_DNA"/>
</dbReference>
<feature type="domain" description="Glucose-methanol-choline oxidoreductase N-terminal" evidence="3">
    <location>
        <begin position="369"/>
        <end position="383"/>
    </location>
</feature>
<dbReference type="PIRSF" id="PIRSF000137">
    <property type="entry name" value="Alcohol_oxidase"/>
    <property type="match status" value="1"/>
</dbReference>
<accession>A0ABR1YUI2</accession>
<reference evidence="4 5" key="1">
    <citation type="submission" date="2024-04" db="EMBL/GenBank/DDBJ databases">
        <title>Phyllosticta paracitricarpa is synonymous to the EU quarantine fungus P. citricarpa based on phylogenomic analyses.</title>
        <authorList>
            <consortium name="Lawrence Berkeley National Laboratory"/>
            <person name="Van Ingen-Buijs V.A."/>
            <person name="Van Westerhoven A.C."/>
            <person name="Haridas S."/>
            <person name="Skiadas P."/>
            <person name="Martin F."/>
            <person name="Groenewald J.Z."/>
            <person name="Crous P.W."/>
            <person name="Seidl M.F."/>
        </authorList>
    </citation>
    <scope>NUCLEOTIDE SEQUENCE [LARGE SCALE GENOMIC DNA]</scope>
    <source>
        <strain evidence="4 5">CBS 123374</strain>
    </source>
</reference>
<dbReference type="PROSITE" id="PS00624">
    <property type="entry name" value="GMC_OXRED_2"/>
    <property type="match status" value="1"/>
</dbReference>
<dbReference type="Gene3D" id="3.30.560.10">
    <property type="entry name" value="Glucose Oxidase, domain 3"/>
    <property type="match status" value="1"/>
</dbReference>
<evidence type="ECO:0000256" key="1">
    <source>
        <dbReference type="ARBA" id="ARBA00010790"/>
    </source>
</evidence>
<dbReference type="InterPro" id="IPR000172">
    <property type="entry name" value="GMC_OxRdtase_N"/>
</dbReference>
<dbReference type="SUPFAM" id="SSF51905">
    <property type="entry name" value="FAD/NAD(P)-binding domain"/>
    <property type="match status" value="1"/>
</dbReference>
<dbReference type="InterPro" id="IPR007867">
    <property type="entry name" value="GMC_OxRtase_C"/>
</dbReference>
<evidence type="ECO:0000313" key="4">
    <source>
        <dbReference type="EMBL" id="KAK8239860.1"/>
    </source>
</evidence>
<dbReference type="Gene3D" id="3.50.50.60">
    <property type="entry name" value="FAD/NAD(P)-binding domain"/>
    <property type="match status" value="1"/>
</dbReference>
<evidence type="ECO:0000256" key="2">
    <source>
        <dbReference type="SAM" id="SignalP"/>
    </source>
</evidence>
<dbReference type="PANTHER" id="PTHR11552:SF213">
    <property type="entry name" value="DEHYDROGENASE, PUTATIVE-RELATED"/>
    <property type="match status" value="1"/>
</dbReference>
<name>A0ABR1YUI2_9PEZI</name>
<dbReference type="InterPro" id="IPR036188">
    <property type="entry name" value="FAD/NAD-bd_sf"/>
</dbReference>
<gene>
    <name evidence="4" type="ORF">HDK90DRAFT_478300</name>
</gene>
<dbReference type="InterPro" id="IPR012132">
    <property type="entry name" value="GMC_OxRdtase"/>
</dbReference>
<dbReference type="SUPFAM" id="SSF54373">
    <property type="entry name" value="FAD-linked reductases, C-terminal domain"/>
    <property type="match status" value="1"/>
</dbReference>
<comment type="caution">
    <text evidence="4">The sequence shown here is derived from an EMBL/GenBank/DDBJ whole genome shotgun (WGS) entry which is preliminary data.</text>
</comment>
<organism evidence="4 5">
    <name type="scientific">Phyllosticta capitalensis</name>
    <dbReference type="NCBI Taxonomy" id="121624"/>
    <lineage>
        <taxon>Eukaryota</taxon>
        <taxon>Fungi</taxon>
        <taxon>Dikarya</taxon>
        <taxon>Ascomycota</taxon>
        <taxon>Pezizomycotina</taxon>
        <taxon>Dothideomycetes</taxon>
        <taxon>Dothideomycetes incertae sedis</taxon>
        <taxon>Botryosphaeriales</taxon>
        <taxon>Phyllostictaceae</taxon>
        <taxon>Phyllosticta</taxon>
    </lineage>
</organism>
<dbReference type="Pfam" id="PF05199">
    <property type="entry name" value="GMC_oxred_C"/>
    <property type="match status" value="1"/>
</dbReference>
<comment type="similarity">
    <text evidence="1">Belongs to the GMC oxidoreductase family.</text>
</comment>
<keyword evidence="5" id="KW-1185">Reference proteome</keyword>
<evidence type="ECO:0000313" key="5">
    <source>
        <dbReference type="Proteomes" id="UP001492380"/>
    </source>
</evidence>
<keyword evidence="2" id="KW-0732">Signal</keyword>
<proteinExistence type="inferred from homology"/>
<protein>
    <recommendedName>
        <fullName evidence="3">Glucose-methanol-choline oxidoreductase N-terminal domain-containing protein</fullName>
    </recommendedName>
</protein>
<dbReference type="PANTHER" id="PTHR11552">
    <property type="entry name" value="GLUCOSE-METHANOL-CHOLINE GMC OXIDOREDUCTASE"/>
    <property type="match status" value="1"/>
</dbReference>
<dbReference type="Pfam" id="PF00732">
    <property type="entry name" value="GMC_oxred_N"/>
    <property type="match status" value="1"/>
</dbReference>
<dbReference type="Proteomes" id="UP001492380">
    <property type="component" value="Unassembled WGS sequence"/>
</dbReference>
<sequence length="670" mass="70996">MHATPVLASLLTLLPSFIEGRHNPILPRAAELDTDYEYVVVGSGPGGGPLAANLAAAGHKVLLIDAGGDQGDTLIEEIPVMFPYATEYEETEWDFFVTRNSDPSIQAQDLITSYRLPNGSVYTGTDPPAGSTALGTLYPRAGTLGGCSRHNAIVTIRAFDSDWEAVADLTGDSSWSGSTFQRLFENIEKCEYLPNSVVGHGFNGWLYTSLTSLLTAVSDLKVVSVILSAGSAMGIDIAGTLVGTVTGLAEVLLKDVNAPGSTISTGPYQIPLAMNSANSTRGGARDRIMQVANAVNSDGSRKYQLDIKLNTFVTKIRFDNTTADGTPIATGVDYLQGQSVYRADPRWESATIESSGSINATKEVIVAAGAFNTPQLLKLSGVGPKDELESFDIPVIVDLPGVGANLRDHIEVPVISNATKDFSLIDGCTFMQGYPETPDPCLEKWLSGTDQTSKGVYATNGLAVGVAMQSSAATQDDPDLFVYGGPANFPGFFPGWAERAFGDHHHWVWVSLKASTLNTAGTVTLNSSDPRDVPNIAFNTFSDEASKAQDLQASYEGISLARRAMDDLIPLDGSFSEIQPGRANASDEDAIKDYAYTNSFGHHACCTAAIGGDDDEGAVLDSEFRVRGVSGLRVVDASAFPVVPGFFIALPTYLLAEKATEAILNVTATA</sequence>